<dbReference type="EMBL" id="BAAAET010000009">
    <property type="protein sequence ID" value="GAA0703419.1"/>
    <property type="molecule type" value="Genomic_DNA"/>
</dbReference>
<dbReference type="Pfam" id="PF05175">
    <property type="entry name" value="MTS"/>
    <property type="match status" value="1"/>
</dbReference>
<evidence type="ECO:0000256" key="4">
    <source>
        <dbReference type="ARBA" id="ARBA00022679"/>
    </source>
</evidence>
<organism evidence="8 9">
    <name type="scientific">Marinobacterium maritimum</name>
    <dbReference type="NCBI Taxonomy" id="500162"/>
    <lineage>
        <taxon>Bacteria</taxon>
        <taxon>Pseudomonadati</taxon>
        <taxon>Pseudomonadota</taxon>
        <taxon>Gammaproteobacteria</taxon>
        <taxon>Oceanospirillales</taxon>
        <taxon>Oceanospirillaceae</taxon>
        <taxon>Marinobacterium</taxon>
    </lineage>
</organism>
<proteinExistence type="predicted"/>
<evidence type="ECO:0000313" key="8">
    <source>
        <dbReference type="EMBL" id="GAA0703419.1"/>
    </source>
</evidence>
<sequence>MDQLTTELNRLLRNASGTTLWLVDENIQLDVPANPCVQVVGNRLDVIERLQQRGWQASFSDFDLSAAQDASFELILYRVSKEKPVVHYLIGEAQRLLRSGGTLILLGDKGEGIRTYAKKAEACLAGGRQEQKLGKDSWCAEISRGQAAGDCPEHQDYTQLRPVCEDAQRQYWSKPGLFGWNKIDRGSALLIEHLSDMLDTELPLQGSVLDLGCGFGYLALNAADTSTARLVCSDNNAAALRACRYNLDKAGLERAEVVAANAGDRLQPGFDLLICNPPFHSGFSVDGDLTDRFLEAARRLLTGNGTACFVVNQHIPLERKAAGLFADIHTHLDSGQFKLVRLRQPINIQSQGRS</sequence>
<keyword evidence="9" id="KW-1185">Reference proteome</keyword>
<evidence type="ECO:0000256" key="5">
    <source>
        <dbReference type="ARBA" id="ARBA00022691"/>
    </source>
</evidence>
<keyword evidence="1" id="KW-0963">Cytoplasm</keyword>
<reference evidence="8 9" key="1">
    <citation type="journal article" date="2019" name="Int. J. Syst. Evol. Microbiol.">
        <title>The Global Catalogue of Microorganisms (GCM) 10K type strain sequencing project: providing services to taxonomists for standard genome sequencing and annotation.</title>
        <authorList>
            <consortium name="The Broad Institute Genomics Platform"/>
            <consortium name="The Broad Institute Genome Sequencing Center for Infectious Disease"/>
            <person name="Wu L."/>
            <person name="Ma J."/>
        </authorList>
    </citation>
    <scope>NUCLEOTIDE SEQUENCE [LARGE SCALE GENOMIC DNA]</scope>
    <source>
        <strain evidence="8 9">JCM 15134</strain>
    </source>
</reference>
<dbReference type="Gene3D" id="3.40.50.150">
    <property type="entry name" value="Vaccinia Virus protein VP39"/>
    <property type="match status" value="2"/>
</dbReference>
<feature type="domain" description="Methyltransferase small N-terminal" evidence="7">
    <location>
        <begin position="42"/>
        <end position="124"/>
    </location>
</feature>
<evidence type="ECO:0000313" key="9">
    <source>
        <dbReference type="Proteomes" id="UP001499915"/>
    </source>
</evidence>
<dbReference type="PRINTS" id="PR00507">
    <property type="entry name" value="N12N6MTFRASE"/>
</dbReference>
<feature type="domain" description="Methyltransferase small" evidence="6">
    <location>
        <begin position="171"/>
        <end position="340"/>
    </location>
</feature>
<dbReference type="InterPro" id="IPR002052">
    <property type="entry name" value="DNA_methylase_N6_adenine_CS"/>
</dbReference>
<dbReference type="PROSITE" id="PS00092">
    <property type="entry name" value="N6_MTASE"/>
    <property type="match status" value="1"/>
</dbReference>
<comment type="caution">
    <text evidence="8">The sequence shown here is derived from an EMBL/GenBank/DDBJ whole genome shotgun (WGS) entry which is preliminary data.</text>
</comment>
<gene>
    <name evidence="8" type="primary">rsmC</name>
    <name evidence="8" type="ORF">GCM10009104_36170</name>
</gene>
<evidence type="ECO:0000256" key="1">
    <source>
        <dbReference type="ARBA" id="ARBA00022490"/>
    </source>
</evidence>
<dbReference type="Proteomes" id="UP001499915">
    <property type="component" value="Unassembled WGS sequence"/>
</dbReference>
<keyword evidence="4" id="KW-0808">Transferase</keyword>
<evidence type="ECO:0000259" key="7">
    <source>
        <dbReference type="Pfam" id="PF08468"/>
    </source>
</evidence>
<dbReference type="InterPro" id="IPR029063">
    <property type="entry name" value="SAM-dependent_MTases_sf"/>
</dbReference>
<dbReference type="InterPro" id="IPR013675">
    <property type="entry name" value="Mtase_sm_N"/>
</dbReference>
<keyword evidence="5" id="KW-0949">S-adenosyl-L-methionine</keyword>
<dbReference type="InterPro" id="IPR007848">
    <property type="entry name" value="Small_mtfrase_dom"/>
</dbReference>
<name>A0ABN1IB60_9GAMM</name>
<dbReference type="InterPro" id="IPR046977">
    <property type="entry name" value="RsmC/RlmG"/>
</dbReference>
<evidence type="ECO:0000256" key="2">
    <source>
        <dbReference type="ARBA" id="ARBA00022552"/>
    </source>
</evidence>
<dbReference type="PANTHER" id="PTHR47816:SF4">
    <property type="entry name" value="RIBOSOMAL RNA SMALL SUBUNIT METHYLTRANSFERASE C"/>
    <property type="match status" value="1"/>
</dbReference>
<dbReference type="Pfam" id="PF08468">
    <property type="entry name" value="MTS_N"/>
    <property type="match status" value="1"/>
</dbReference>
<dbReference type="RefSeq" id="WP_343809118.1">
    <property type="nucleotide sequence ID" value="NZ_BAAAET010000009.1"/>
</dbReference>
<evidence type="ECO:0000256" key="3">
    <source>
        <dbReference type="ARBA" id="ARBA00022603"/>
    </source>
</evidence>
<dbReference type="SUPFAM" id="SSF53335">
    <property type="entry name" value="S-adenosyl-L-methionine-dependent methyltransferases"/>
    <property type="match status" value="1"/>
</dbReference>
<protein>
    <submittedName>
        <fullName evidence="8">16S rRNA (Guanine(1207)-N(2))-methyltransferase RsmC</fullName>
    </submittedName>
</protein>
<evidence type="ECO:0000259" key="6">
    <source>
        <dbReference type="Pfam" id="PF05175"/>
    </source>
</evidence>
<keyword evidence="3" id="KW-0489">Methyltransferase</keyword>
<dbReference type="PANTHER" id="PTHR47816">
    <property type="entry name" value="RIBOSOMAL RNA SMALL SUBUNIT METHYLTRANSFERASE C"/>
    <property type="match status" value="1"/>
</dbReference>
<keyword evidence="2" id="KW-0698">rRNA processing</keyword>
<dbReference type="CDD" id="cd02440">
    <property type="entry name" value="AdoMet_MTases"/>
    <property type="match status" value="1"/>
</dbReference>
<accession>A0ABN1IB60</accession>